<comment type="pathway">
    <text evidence="5">Protein modification; protein glycosylation.</text>
</comment>
<proteinExistence type="inferred from homology"/>
<protein>
    <recommendedName>
        <fullName evidence="5">Dolichol phosphate-mannose biosynthesis regulatory protein</fullName>
    </recommendedName>
</protein>
<evidence type="ECO:0000313" key="7">
    <source>
        <dbReference type="Proteomes" id="UP000191024"/>
    </source>
</evidence>
<name>A0A1G4J9F4_9SACH</name>
<accession>A0A1G4J9F4</accession>
<keyword evidence="7" id="KW-1185">Reference proteome</keyword>
<keyword evidence="4 5" id="KW-0472">Membrane</keyword>
<dbReference type="UniPathway" id="UPA00378"/>
<evidence type="ECO:0000256" key="5">
    <source>
        <dbReference type="RuleBase" id="RU365084"/>
    </source>
</evidence>
<feature type="transmembrane region" description="Helical" evidence="5">
    <location>
        <begin position="38"/>
        <end position="64"/>
    </location>
</feature>
<comment type="subunit">
    <text evidence="5">Component of the dolichol-phosphate mannose (DPM) synthase complex.</text>
</comment>
<reference evidence="6 7" key="1">
    <citation type="submission" date="2016-03" db="EMBL/GenBank/DDBJ databases">
        <authorList>
            <person name="Devillers H."/>
        </authorList>
    </citation>
    <scope>NUCLEOTIDE SEQUENCE [LARGE SCALE GENOMIC DNA]</scope>
    <source>
        <strain evidence="6">CBS 11717</strain>
    </source>
</reference>
<comment type="function">
    <text evidence="5">Regulatory subunit of the dolichol-phosphate mannose (DPM) synthase complex; essential for the ER localization.</text>
</comment>
<keyword evidence="5" id="KW-0256">Endoplasmic reticulum</keyword>
<sequence>MNRFLIVVVAFAYYCVWIGLPIFDGEGKVWFFPLPSSIAVLVPAVLLLCGTLLVGTFSGLLLLLHHE</sequence>
<keyword evidence="3 5" id="KW-1133">Transmembrane helix</keyword>
<feature type="transmembrane region" description="Helical" evidence="5">
    <location>
        <begin position="5"/>
        <end position="23"/>
    </location>
</feature>
<dbReference type="EMBL" id="LT598463">
    <property type="protein sequence ID" value="SCU86657.1"/>
    <property type="molecule type" value="Genomic_DNA"/>
</dbReference>
<comment type="similarity">
    <text evidence="5">Belongs to the DPM2 family.</text>
</comment>
<evidence type="ECO:0000256" key="2">
    <source>
        <dbReference type="ARBA" id="ARBA00022692"/>
    </source>
</evidence>
<organism evidence="6 7">
    <name type="scientific">Lachancea mirantina</name>
    <dbReference type="NCBI Taxonomy" id="1230905"/>
    <lineage>
        <taxon>Eukaryota</taxon>
        <taxon>Fungi</taxon>
        <taxon>Dikarya</taxon>
        <taxon>Ascomycota</taxon>
        <taxon>Saccharomycotina</taxon>
        <taxon>Saccharomycetes</taxon>
        <taxon>Saccharomycetales</taxon>
        <taxon>Saccharomycetaceae</taxon>
        <taxon>Lachancea</taxon>
    </lineage>
</organism>
<gene>
    <name evidence="6" type="ORF">LAMI_0D03070G</name>
</gene>
<evidence type="ECO:0000256" key="4">
    <source>
        <dbReference type="ARBA" id="ARBA00023136"/>
    </source>
</evidence>
<dbReference type="GO" id="GO:0005789">
    <property type="term" value="C:endoplasmic reticulum membrane"/>
    <property type="evidence" value="ECO:0007669"/>
    <property type="project" value="UniProtKB-SubCell"/>
</dbReference>
<comment type="subcellular location">
    <subcellularLocation>
        <location evidence="5">Endoplasmic reticulum membrane</location>
        <topology evidence="5">Multi-pass membrane protein</topology>
    </subcellularLocation>
    <subcellularLocation>
        <location evidence="1">Membrane</location>
        <topology evidence="1">Multi-pass membrane protein</topology>
    </subcellularLocation>
</comment>
<dbReference type="AlphaFoldDB" id="A0A1G4J9F4"/>
<dbReference type="GO" id="GO:0030234">
    <property type="term" value="F:enzyme regulator activity"/>
    <property type="evidence" value="ECO:0007669"/>
    <property type="project" value="UniProtKB-UniRule"/>
</dbReference>
<evidence type="ECO:0000313" key="6">
    <source>
        <dbReference type="EMBL" id="SCU86657.1"/>
    </source>
</evidence>
<dbReference type="Proteomes" id="UP000191024">
    <property type="component" value="Chromosome D"/>
</dbReference>
<keyword evidence="2 5" id="KW-0812">Transmembrane</keyword>
<dbReference type="InterPro" id="IPR009914">
    <property type="entry name" value="DPM2"/>
</dbReference>
<evidence type="ECO:0000256" key="3">
    <source>
        <dbReference type="ARBA" id="ARBA00022989"/>
    </source>
</evidence>
<evidence type="ECO:0000256" key="1">
    <source>
        <dbReference type="ARBA" id="ARBA00004141"/>
    </source>
</evidence>
<dbReference type="GO" id="GO:0180047">
    <property type="term" value="P:dolichol phosphate mannose biosynthetic process"/>
    <property type="evidence" value="ECO:0007669"/>
    <property type="project" value="InterPro"/>
</dbReference>
<dbReference type="Pfam" id="PF07297">
    <property type="entry name" value="DPM2"/>
    <property type="match status" value="1"/>
</dbReference>
<dbReference type="OrthoDB" id="311279at2759"/>